<keyword evidence="6 8" id="KW-0472">Membrane</keyword>
<gene>
    <name evidence="13" type="ORF">SAMN06295937_100518</name>
</gene>
<evidence type="ECO:0000256" key="7">
    <source>
        <dbReference type="ARBA" id="ARBA00023237"/>
    </source>
</evidence>
<dbReference type="EMBL" id="FUYP01000005">
    <property type="protein sequence ID" value="SKB40331.1"/>
    <property type="molecule type" value="Genomic_DNA"/>
</dbReference>
<dbReference type="GO" id="GO:0009279">
    <property type="term" value="C:cell outer membrane"/>
    <property type="evidence" value="ECO:0007669"/>
    <property type="project" value="UniProtKB-SubCell"/>
</dbReference>
<dbReference type="Pfam" id="PF00593">
    <property type="entry name" value="TonB_dep_Rec_b-barrel"/>
    <property type="match status" value="1"/>
</dbReference>
<dbReference type="Gene3D" id="2.170.130.10">
    <property type="entry name" value="TonB-dependent receptor, plug domain"/>
    <property type="match status" value="1"/>
</dbReference>
<dbReference type="Proteomes" id="UP000190044">
    <property type="component" value="Unassembled WGS sequence"/>
</dbReference>
<evidence type="ECO:0000256" key="5">
    <source>
        <dbReference type="ARBA" id="ARBA00023077"/>
    </source>
</evidence>
<evidence type="ECO:0000259" key="12">
    <source>
        <dbReference type="Pfam" id="PF07715"/>
    </source>
</evidence>
<proteinExistence type="inferred from homology"/>
<keyword evidence="4 8" id="KW-0812">Transmembrane</keyword>
<feature type="signal peptide" evidence="10">
    <location>
        <begin position="1"/>
        <end position="29"/>
    </location>
</feature>
<comment type="similarity">
    <text evidence="8 9">Belongs to the TonB-dependent receptor family.</text>
</comment>
<keyword evidence="14" id="KW-1185">Reference proteome</keyword>
<dbReference type="Pfam" id="PF07715">
    <property type="entry name" value="Plug"/>
    <property type="match status" value="1"/>
</dbReference>
<evidence type="ECO:0000313" key="13">
    <source>
        <dbReference type="EMBL" id="SKB40331.1"/>
    </source>
</evidence>
<sequence length="1036" mass="111385">MKKTHFSKLKLSVAPVVLGVALVSAPAFAQDAPADEGASADENMIVVTGSILRRTDTETPSPVTVLSSETLQERGINTVADAVQRLSANGAGTITQGWNTGFNFASGANAPALRGLTVQATLSISDGLRMAPYPLADDGQRNFVDLNTIPNAVVERIEVLRDGASSTYGADAIAGVINVITKKEIQGLHLGGSLGVSQRGDAGEQRFDATWGYGDLADQGFNFYVSGEYQKQDALYARDRGYPFNSADWSRKCGASGSCLPNLNWNGVTQEIIDSFIASGRPGFVAVPDPGSDPDDPTYDLGYTTANWGAAYNGLISIPGVALVRRVGVGAANPSDPRNRFQFLNSAAGCRGYDTITITPEISNTSPLTTCEVDFQNQFIMLQPEIERKGLTARFTANVGDNAQIYAIANYYQTKTHASFTPLGFNGTPTPPNNQAAAYNVLLPVYVCASGVGTVDGLNTGCDATNGVLNPYNPFAAEGARAQMLVRSTRGRTVDTNSRALRGVLGIDGSFGDDWRYSANFTASEVRLKRTQENYLIPQRIMDLVARGEFNFNDLEANSQDTWDYIAPRQRTTSVSQLWQVQATLAKDLFELPGGPLQAAVGVSYRDESIDAPSANPGTLGNQYDRYYSINSVGTSGSRNVKSAFFELSAPIIDQLEIGASGRYDDYSTGQSNFSPKLSVKFTPIPQVAVRGTFSKGFRIPSFNESFGLPTTGYVTRTVNCDNFQAFCDAHGNNAYATGNYSLGLTQVGNPDLDPEKSTAFTAGVIFEPIRNVSLTVDFWHIKVKNLITGVTDTSAAEAAYYANNGVVNIPGITVIPGQPDPAFPNALPVIGFIQSSFTNQDQQTVSGIDFGARASLPIGNSLTWRTDFDASYMLKYELKTDAGDVLRYEGTLSPCNITSCSGSPTWRATWQNTLEFGDTAVSLTAYYTKGYDTASIDFGGIKGDCAFNAENGTSTHAYVDGTPVNCKTKDIWNLDMTVSQKIGDKFTIYANILNLLDTKPPFDPDAAYGLFGFNPAWAGPNIMGRYFRIGAKVDF</sequence>
<keyword evidence="5 9" id="KW-0798">TonB box</keyword>
<feature type="chain" id="PRO_5012211084" evidence="10">
    <location>
        <begin position="30"/>
        <end position="1036"/>
    </location>
</feature>
<dbReference type="AlphaFoldDB" id="A0A1T5AZ53"/>
<dbReference type="SUPFAM" id="SSF56935">
    <property type="entry name" value="Porins"/>
    <property type="match status" value="1"/>
</dbReference>
<name>A0A1T5AZ53_9SPHN</name>
<keyword evidence="7 8" id="KW-0998">Cell outer membrane</keyword>
<reference evidence="14" key="1">
    <citation type="submission" date="2017-02" db="EMBL/GenBank/DDBJ databases">
        <authorList>
            <person name="Varghese N."/>
            <person name="Submissions S."/>
        </authorList>
    </citation>
    <scope>NUCLEOTIDE SEQUENCE [LARGE SCALE GENOMIC DNA]</scope>
    <source>
        <strain evidence="14">R11H</strain>
    </source>
</reference>
<dbReference type="InterPro" id="IPR000531">
    <property type="entry name" value="Beta-barrel_TonB"/>
</dbReference>
<dbReference type="InterPro" id="IPR039426">
    <property type="entry name" value="TonB-dep_rcpt-like"/>
</dbReference>
<dbReference type="InterPro" id="IPR012910">
    <property type="entry name" value="Plug_dom"/>
</dbReference>
<evidence type="ECO:0000256" key="8">
    <source>
        <dbReference type="PROSITE-ProRule" id="PRU01360"/>
    </source>
</evidence>
<dbReference type="InterPro" id="IPR036942">
    <property type="entry name" value="Beta-barrel_TonB_sf"/>
</dbReference>
<dbReference type="InterPro" id="IPR037066">
    <property type="entry name" value="Plug_dom_sf"/>
</dbReference>
<dbReference type="Gene3D" id="2.40.170.20">
    <property type="entry name" value="TonB-dependent receptor, beta-barrel domain"/>
    <property type="match status" value="1"/>
</dbReference>
<dbReference type="PROSITE" id="PS52016">
    <property type="entry name" value="TONB_DEPENDENT_REC_3"/>
    <property type="match status" value="1"/>
</dbReference>
<keyword evidence="3 8" id="KW-1134">Transmembrane beta strand</keyword>
<accession>A0A1T5AZ53</accession>
<dbReference type="PANTHER" id="PTHR47234">
    <property type="match status" value="1"/>
</dbReference>
<organism evidence="13 14">
    <name type="scientific">Sphingopyxis flava</name>
    <dbReference type="NCBI Taxonomy" id="1507287"/>
    <lineage>
        <taxon>Bacteria</taxon>
        <taxon>Pseudomonadati</taxon>
        <taxon>Pseudomonadota</taxon>
        <taxon>Alphaproteobacteria</taxon>
        <taxon>Sphingomonadales</taxon>
        <taxon>Sphingomonadaceae</taxon>
        <taxon>Sphingopyxis</taxon>
    </lineage>
</organism>
<protein>
    <submittedName>
        <fullName evidence="13">Iron complex outermembrane recepter protein</fullName>
    </submittedName>
</protein>
<evidence type="ECO:0000256" key="3">
    <source>
        <dbReference type="ARBA" id="ARBA00022452"/>
    </source>
</evidence>
<dbReference type="OrthoDB" id="7051241at2"/>
<evidence type="ECO:0000256" key="6">
    <source>
        <dbReference type="ARBA" id="ARBA00023136"/>
    </source>
</evidence>
<feature type="domain" description="TonB-dependent receptor-like beta-barrel" evidence="11">
    <location>
        <begin position="490"/>
        <end position="996"/>
    </location>
</feature>
<dbReference type="PANTHER" id="PTHR47234:SF2">
    <property type="entry name" value="TONB-DEPENDENT RECEPTOR"/>
    <property type="match status" value="1"/>
</dbReference>
<evidence type="ECO:0000259" key="11">
    <source>
        <dbReference type="Pfam" id="PF00593"/>
    </source>
</evidence>
<evidence type="ECO:0000256" key="2">
    <source>
        <dbReference type="ARBA" id="ARBA00022448"/>
    </source>
</evidence>
<evidence type="ECO:0000256" key="1">
    <source>
        <dbReference type="ARBA" id="ARBA00004571"/>
    </source>
</evidence>
<comment type="subcellular location">
    <subcellularLocation>
        <location evidence="1 8">Cell outer membrane</location>
        <topology evidence="1 8">Multi-pass membrane protein</topology>
    </subcellularLocation>
</comment>
<evidence type="ECO:0000256" key="9">
    <source>
        <dbReference type="RuleBase" id="RU003357"/>
    </source>
</evidence>
<evidence type="ECO:0000256" key="10">
    <source>
        <dbReference type="SAM" id="SignalP"/>
    </source>
</evidence>
<evidence type="ECO:0000313" key="14">
    <source>
        <dbReference type="Proteomes" id="UP000190044"/>
    </source>
</evidence>
<keyword evidence="10" id="KW-0732">Signal</keyword>
<dbReference type="RefSeq" id="WP_139375670.1">
    <property type="nucleotide sequence ID" value="NZ_FUYP01000005.1"/>
</dbReference>
<keyword evidence="2 8" id="KW-0813">Transport</keyword>
<evidence type="ECO:0000256" key="4">
    <source>
        <dbReference type="ARBA" id="ARBA00022692"/>
    </source>
</evidence>
<feature type="domain" description="TonB-dependent receptor plug" evidence="12">
    <location>
        <begin position="57"/>
        <end position="176"/>
    </location>
</feature>